<dbReference type="GO" id="GO:0006048">
    <property type="term" value="P:UDP-N-acetylglucosamine biosynthetic process"/>
    <property type="evidence" value="ECO:0007669"/>
    <property type="project" value="TreeGrafter"/>
</dbReference>
<feature type="domain" description="Alpha-D-phosphohexomutase C-terminal" evidence="12">
    <location>
        <begin position="397"/>
        <end position="458"/>
    </location>
</feature>
<keyword evidence="5 8" id="KW-0413">Isomerase</keyword>
<feature type="binding site" description="via phosphate group" evidence="8">
    <location>
        <position position="119"/>
    </location>
    <ligand>
        <name>Mg(2+)</name>
        <dbReference type="ChEBI" id="CHEBI:18420"/>
    </ligand>
</feature>
<dbReference type="Pfam" id="PF00408">
    <property type="entry name" value="PGM_PMM_IV"/>
    <property type="match status" value="1"/>
</dbReference>
<dbReference type="InterPro" id="IPR005841">
    <property type="entry name" value="Alpha-D-phosphohexomutase_SF"/>
</dbReference>
<evidence type="ECO:0000256" key="4">
    <source>
        <dbReference type="ARBA" id="ARBA00022842"/>
    </source>
</evidence>
<dbReference type="EMBL" id="FNCE01000001">
    <property type="protein sequence ID" value="SDF45260.1"/>
    <property type="molecule type" value="Genomic_DNA"/>
</dbReference>
<feature type="active site" description="Phosphoserine intermediate" evidence="8">
    <location>
        <position position="119"/>
    </location>
</feature>
<name>A0A1G7L8A5_9PROT</name>
<dbReference type="InterPro" id="IPR006352">
    <property type="entry name" value="GlmM_bact"/>
</dbReference>
<comment type="similarity">
    <text evidence="1 8 9">Belongs to the phosphohexose mutase family.</text>
</comment>
<dbReference type="STRING" id="1082479.SAMN05216241_101143"/>
<dbReference type="FunFam" id="3.40.120.10:FF:000002">
    <property type="entry name" value="Phosphoglucosamine mutase"/>
    <property type="match status" value="1"/>
</dbReference>
<organism evidence="16 17">
    <name type="scientific">Limimonas halophila</name>
    <dbReference type="NCBI Taxonomy" id="1082479"/>
    <lineage>
        <taxon>Bacteria</taxon>
        <taxon>Pseudomonadati</taxon>
        <taxon>Pseudomonadota</taxon>
        <taxon>Alphaproteobacteria</taxon>
        <taxon>Rhodospirillales</taxon>
        <taxon>Rhodovibrionaceae</taxon>
        <taxon>Limimonas</taxon>
    </lineage>
</organism>
<dbReference type="Gene3D" id="3.40.120.10">
    <property type="entry name" value="Alpha-D-Glucose-1,6-Bisphosphate, subunit A, domain 3"/>
    <property type="match status" value="3"/>
</dbReference>
<sequence>MFEPNQTPTDAHEDGPRMTRRLFGTDGIRGTANQDPVTADTALRLAMAAGSTVQRGDHRPLVVIGKDTRLSGYMLEQAMTAGFIAAGMDVVLLGPIPTPAVAMLTHSLRADMGVVISASHNPYDDNGIKLFGPDGYKLSDAAEDAIEAALDAGTEQLRVAPDKLGRARRLDDATGRYIEFVKGTFPRHLRLDGLTVVVDSAHGAAYRAAPRVLYELGAEVIELGTAPDGFNINDGAGAMAPAAMQAAVREHGAHLGLALDGDADRLVVADEQGQLVDGDQLMALIAGALKEQGRLRGDRLVATTMSNLGLERHLAKLGLTLERTPVGDRYVVERMRATGANLGGEQSGHIILTDHTTTGDGLIAALQVLGVLVEAKRPASEVLSVFDPVPQVRADVRVRDRGVLDTPTVREAVAATERALADSGRLVIRPSGTEPLVRIMAEGDQPAALERVVNELAETVRTADPDEREAAS</sequence>
<dbReference type="GO" id="GO:0009252">
    <property type="term" value="P:peptidoglycan biosynthetic process"/>
    <property type="evidence" value="ECO:0007669"/>
    <property type="project" value="TreeGrafter"/>
</dbReference>
<dbReference type="InterPro" id="IPR005844">
    <property type="entry name" value="A-D-PHexomutase_a/b/a-I"/>
</dbReference>
<dbReference type="EC" id="5.4.2.10" evidence="6 8"/>
<dbReference type="CDD" id="cd05802">
    <property type="entry name" value="GlmM"/>
    <property type="match status" value="1"/>
</dbReference>
<evidence type="ECO:0000256" key="1">
    <source>
        <dbReference type="ARBA" id="ARBA00010231"/>
    </source>
</evidence>
<evidence type="ECO:0000256" key="2">
    <source>
        <dbReference type="ARBA" id="ARBA00022553"/>
    </source>
</evidence>
<evidence type="ECO:0000259" key="13">
    <source>
        <dbReference type="Pfam" id="PF02878"/>
    </source>
</evidence>
<dbReference type="PRINTS" id="PR00509">
    <property type="entry name" value="PGMPMM"/>
</dbReference>
<dbReference type="NCBIfam" id="NF008139">
    <property type="entry name" value="PRK10887.1"/>
    <property type="match status" value="1"/>
</dbReference>
<dbReference type="NCBIfam" id="TIGR01455">
    <property type="entry name" value="glmM"/>
    <property type="match status" value="1"/>
</dbReference>
<comment type="cofactor">
    <cofactor evidence="8">
        <name>Mg(2+)</name>
        <dbReference type="ChEBI" id="CHEBI:18420"/>
    </cofactor>
    <text evidence="8">Binds 1 Mg(2+) ion per subunit.</text>
</comment>
<dbReference type="Proteomes" id="UP000199415">
    <property type="component" value="Unassembled WGS sequence"/>
</dbReference>
<dbReference type="PANTHER" id="PTHR42946:SF1">
    <property type="entry name" value="PHOSPHOGLUCOMUTASE (ALPHA-D-GLUCOSE-1,6-BISPHOSPHATE-DEPENDENT)"/>
    <property type="match status" value="1"/>
</dbReference>
<dbReference type="InterPro" id="IPR005846">
    <property type="entry name" value="A-D-PHexomutase_a/b/a-III"/>
</dbReference>
<keyword evidence="2 8" id="KW-0597">Phosphoprotein</keyword>
<evidence type="ECO:0000313" key="17">
    <source>
        <dbReference type="Proteomes" id="UP000199415"/>
    </source>
</evidence>
<evidence type="ECO:0000256" key="9">
    <source>
        <dbReference type="RuleBase" id="RU004326"/>
    </source>
</evidence>
<evidence type="ECO:0000259" key="12">
    <source>
        <dbReference type="Pfam" id="PF00408"/>
    </source>
</evidence>
<protein>
    <recommendedName>
        <fullName evidence="7 8">Phosphoglucosamine mutase</fullName>
        <ecNumber evidence="6 8">5.4.2.10</ecNumber>
    </recommendedName>
</protein>
<dbReference type="SUPFAM" id="SSF53738">
    <property type="entry name" value="Phosphoglucomutase, first 3 domains"/>
    <property type="match status" value="3"/>
</dbReference>
<gene>
    <name evidence="8" type="primary">glmM</name>
    <name evidence="16" type="ORF">SAMN05216241_101143</name>
</gene>
<evidence type="ECO:0000259" key="15">
    <source>
        <dbReference type="Pfam" id="PF02880"/>
    </source>
</evidence>
<dbReference type="InterPro" id="IPR016066">
    <property type="entry name" value="A-D-PHexomutase_CS"/>
</dbReference>
<feature type="domain" description="Alpha-D-phosphohexomutase alpha/beta/alpha" evidence="13">
    <location>
        <begin position="20"/>
        <end position="155"/>
    </location>
</feature>
<dbReference type="GO" id="GO:0000287">
    <property type="term" value="F:magnesium ion binding"/>
    <property type="evidence" value="ECO:0007669"/>
    <property type="project" value="UniProtKB-UniRule"/>
</dbReference>
<dbReference type="HAMAP" id="MF_01554_B">
    <property type="entry name" value="GlmM_B"/>
    <property type="match status" value="1"/>
</dbReference>
<keyword evidence="17" id="KW-1185">Reference proteome</keyword>
<evidence type="ECO:0000256" key="7">
    <source>
        <dbReference type="ARBA" id="ARBA00068193"/>
    </source>
</evidence>
<dbReference type="GO" id="GO:0005829">
    <property type="term" value="C:cytosol"/>
    <property type="evidence" value="ECO:0007669"/>
    <property type="project" value="TreeGrafter"/>
</dbReference>
<comment type="catalytic activity">
    <reaction evidence="8 10">
        <text>alpha-D-glucosamine 1-phosphate = D-glucosamine 6-phosphate</text>
        <dbReference type="Rhea" id="RHEA:23424"/>
        <dbReference type="ChEBI" id="CHEBI:58516"/>
        <dbReference type="ChEBI" id="CHEBI:58725"/>
        <dbReference type="EC" id="5.4.2.10"/>
    </reaction>
</comment>
<evidence type="ECO:0000259" key="14">
    <source>
        <dbReference type="Pfam" id="PF02879"/>
    </source>
</evidence>
<dbReference type="FunFam" id="3.40.120.10:FF:000001">
    <property type="entry name" value="Phosphoglucosamine mutase"/>
    <property type="match status" value="1"/>
</dbReference>
<feature type="region of interest" description="Disordered" evidence="11">
    <location>
        <begin position="1"/>
        <end position="20"/>
    </location>
</feature>
<dbReference type="AlphaFoldDB" id="A0A1G7L8A5"/>
<accession>A0A1G7L8A5</accession>
<evidence type="ECO:0000256" key="8">
    <source>
        <dbReference type="HAMAP-Rule" id="MF_01554"/>
    </source>
</evidence>
<dbReference type="SUPFAM" id="SSF55957">
    <property type="entry name" value="Phosphoglucomutase, C-terminal domain"/>
    <property type="match status" value="1"/>
</dbReference>
<dbReference type="InterPro" id="IPR050060">
    <property type="entry name" value="Phosphoglucosamine_mutase"/>
</dbReference>
<dbReference type="Gene3D" id="3.30.310.50">
    <property type="entry name" value="Alpha-D-phosphohexomutase, C-terminal domain"/>
    <property type="match status" value="1"/>
</dbReference>
<reference evidence="16 17" key="1">
    <citation type="submission" date="2016-10" db="EMBL/GenBank/DDBJ databases">
        <authorList>
            <person name="de Groot N.N."/>
        </authorList>
    </citation>
    <scope>NUCLEOTIDE SEQUENCE [LARGE SCALE GENOMIC DNA]</scope>
    <source>
        <strain evidence="16 17">DSM 25584</strain>
    </source>
</reference>
<keyword evidence="3 8" id="KW-0479">Metal-binding</keyword>
<feature type="modified residue" description="Phosphoserine" evidence="8">
    <location>
        <position position="119"/>
    </location>
</feature>
<evidence type="ECO:0000256" key="5">
    <source>
        <dbReference type="ARBA" id="ARBA00023235"/>
    </source>
</evidence>
<evidence type="ECO:0000256" key="3">
    <source>
        <dbReference type="ARBA" id="ARBA00022723"/>
    </source>
</evidence>
<feature type="domain" description="Alpha-D-phosphohexomutase alpha/beta/alpha" evidence="15">
    <location>
        <begin position="277"/>
        <end position="385"/>
    </location>
</feature>
<feature type="binding site" evidence="8">
    <location>
        <position position="264"/>
    </location>
    <ligand>
        <name>Mg(2+)</name>
        <dbReference type="ChEBI" id="CHEBI:18420"/>
    </ligand>
</feature>
<feature type="binding site" evidence="8">
    <location>
        <position position="260"/>
    </location>
    <ligand>
        <name>Mg(2+)</name>
        <dbReference type="ChEBI" id="CHEBI:18420"/>
    </ligand>
</feature>
<evidence type="ECO:0000256" key="10">
    <source>
        <dbReference type="RuleBase" id="RU004327"/>
    </source>
</evidence>
<dbReference type="InterPro" id="IPR036900">
    <property type="entry name" value="A-D-PHexomutase_C_sf"/>
</dbReference>
<proteinExistence type="inferred from homology"/>
<dbReference type="Pfam" id="PF02878">
    <property type="entry name" value="PGM_PMM_I"/>
    <property type="match status" value="1"/>
</dbReference>
<evidence type="ECO:0000256" key="11">
    <source>
        <dbReference type="SAM" id="MobiDB-lite"/>
    </source>
</evidence>
<dbReference type="InterPro" id="IPR005843">
    <property type="entry name" value="A-D-PHexomutase_C"/>
</dbReference>
<comment type="function">
    <text evidence="8 10">Catalyzes the conversion of glucosamine-6-phosphate to glucosamine-1-phosphate.</text>
</comment>
<keyword evidence="4 8" id="KW-0460">Magnesium</keyword>
<dbReference type="GO" id="GO:0004615">
    <property type="term" value="F:phosphomannomutase activity"/>
    <property type="evidence" value="ECO:0007669"/>
    <property type="project" value="TreeGrafter"/>
</dbReference>
<dbReference type="Pfam" id="PF02879">
    <property type="entry name" value="PGM_PMM_II"/>
    <property type="match status" value="1"/>
</dbReference>
<comment type="PTM">
    <text evidence="8">Activated by phosphorylation.</text>
</comment>
<dbReference type="Pfam" id="PF02880">
    <property type="entry name" value="PGM_PMM_III"/>
    <property type="match status" value="1"/>
</dbReference>
<evidence type="ECO:0000256" key="6">
    <source>
        <dbReference type="ARBA" id="ARBA00066330"/>
    </source>
</evidence>
<dbReference type="InterPro" id="IPR016055">
    <property type="entry name" value="A-D-PHexomutase_a/b/a-I/II/III"/>
</dbReference>
<evidence type="ECO:0000313" key="16">
    <source>
        <dbReference type="EMBL" id="SDF45260.1"/>
    </source>
</evidence>
<dbReference type="GO" id="GO:0008966">
    <property type="term" value="F:phosphoglucosamine mutase activity"/>
    <property type="evidence" value="ECO:0007669"/>
    <property type="project" value="UniProtKB-UniRule"/>
</dbReference>
<dbReference type="GO" id="GO:0005975">
    <property type="term" value="P:carbohydrate metabolic process"/>
    <property type="evidence" value="ECO:0007669"/>
    <property type="project" value="InterPro"/>
</dbReference>
<feature type="binding site" evidence="8">
    <location>
        <position position="262"/>
    </location>
    <ligand>
        <name>Mg(2+)</name>
        <dbReference type="ChEBI" id="CHEBI:18420"/>
    </ligand>
</feature>
<dbReference type="PANTHER" id="PTHR42946">
    <property type="entry name" value="PHOSPHOHEXOSE MUTASE"/>
    <property type="match status" value="1"/>
</dbReference>
<feature type="domain" description="Alpha-D-phosphohexomutase alpha/beta/alpha" evidence="14">
    <location>
        <begin position="176"/>
        <end position="273"/>
    </location>
</feature>
<dbReference type="PROSITE" id="PS00710">
    <property type="entry name" value="PGM_PMM"/>
    <property type="match status" value="1"/>
</dbReference>
<dbReference type="InterPro" id="IPR005845">
    <property type="entry name" value="A-D-PHexomutase_a/b/a-II"/>
</dbReference>